<reference evidence="2 3" key="1">
    <citation type="submission" date="2020-04" db="EMBL/GenBank/DDBJ databases">
        <authorList>
            <person name="Zheng R.K."/>
            <person name="Sun C.M."/>
        </authorList>
    </citation>
    <scope>NUCLEOTIDE SEQUENCE [LARGE SCALE GENOMIC DNA]</scope>
    <source>
        <strain evidence="3">zrk29</strain>
    </source>
</reference>
<gene>
    <name evidence="2" type="ORF">HF295_07010</name>
</gene>
<keyword evidence="2" id="KW-0378">Hydrolase</keyword>
<keyword evidence="2" id="KW-0547">Nucleotide-binding</keyword>
<organism evidence="2 3">
    <name type="scientific">Hujiaoplasma nucleasis</name>
    <dbReference type="NCBI Taxonomy" id="2725268"/>
    <lineage>
        <taxon>Bacteria</taxon>
        <taxon>Bacillati</taxon>
        <taxon>Mycoplasmatota</taxon>
        <taxon>Mollicutes</taxon>
        <taxon>Candidatus Izemoplasmatales</taxon>
        <taxon>Hujiaoplasmataceae</taxon>
        <taxon>Hujiaoplasma</taxon>
    </lineage>
</organism>
<evidence type="ECO:0000313" key="3">
    <source>
        <dbReference type="Proteomes" id="UP000512167"/>
    </source>
</evidence>
<dbReference type="InterPro" id="IPR027351">
    <property type="entry name" value="(+)RNA_virus_helicase_core_dom"/>
</dbReference>
<accession>A0A7L6N6I5</accession>
<dbReference type="EMBL" id="CP051151">
    <property type="protein sequence ID" value="QLY40605.1"/>
    <property type="molecule type" value="Genomic_DNA"/>
</dbReference>
<dbReference type="GO" id="GO:0005524">
    <property type="term" value="F:ATP binding"/>
    <property type="evidence" value="ECO:0007669"/>
    <property type="project" value="InterPro"/>
</dbReference>
<keyword evidence="2" id="KW-0067">ATP-binding</keyword>
<keyword evidence="3" id="KW-1185">Reference proteome</keyword>
<proteinExistence type="predicted"/>
<feature type="domain" description="(+)RNA virus helicase C-terminal" evidence="1">
    <location>
        <begin position="169"/>
        <end position="336"/>
    </location>
</feature>
<dbReference type="Pfam" id="PF01443">
    <property type="entry name" value="Viral_helicase1"/>
    <property type="match status" value="1"/>
</dbReference>
<protein>
    <submittedName>
        <fullName evidence="2">UvrD-helicase domain-containing protein</fullName>
    </submittedName>
</protein>
<sequence>MSSKVIKFVAGGGKTTYSKKLMSKTKNGLYLAFTNSVVEEMSSNGFLSKTIDSLFASFIIPKFVDLIPIINSSSNIKYFDKESPNDIAKAASNISFTSNGEIYNKGKKIYEVSLNSTNGELHKLNYFKNSRSIKYIFDIDSTRLTHQQRGQISEFIIHNYPKELSYIMSKRFSFIIFDEAQDLSGYREKFCSLLYSSNVSLRILGDDYQNINNGGVWFEKLSPSKINNLTYRCSDVLCEWIRRELDIDIQGVSRDASVSLITLEKVLNYDDGKRVLLYKSRIKKLADTIDNWHGRTQTIQSAKGNTIDSDIVIIGDSLSKKNMYTAITRTTKSAYYTIKRIN</sequence>
<name>A0A7L6N6I5_9MOLU</name>
<dbReference type="Gene3D" id="3.40.50.300">
    <property type="entry name" value="P-loop containing nucleotide triphosphate hydrolases"/>
    <property type="match status" value="1"/>
</dbReference>
<dbReference type="KEGG" id="tbk:HF295_07010"/>
<dbReference type="AlphaFoldDB" id="A0A7L6N6I5"/>
<dbReference type="Proteomes" id="UP000512167">
    <property type="component" value="Chromosome"/>
</dbReference>
<evidence type="ECO:0000259" key="1">
    <source>
        <dbReference type="Pfam" id="PF01443"/>
    </source>
</evidence>
<dbReference type="SUPFAM" id="SSF52540">
    <property type="entry name" value="P-loop containing nucleoside triphosphate hydrolases"/>
    <property type="match status" value="1"/>
</dbReference>
<keyword evidence="2" id="KW-0347">Helicase</keyword>
<dbReference type="RefSeq" id="WP_312031451.1">
    <property type="nucleotide sequence ID" value="NZ_CP051151.1"/>
</dbReference>
<dbReference type="InterPro" id="IPR027417">
    <property type="entry name" value="P-loop_NTPase"/>
</dbReference>
<dbReference type="GO" id="GO:0004386">
    <property type="term" value="F:helicase activity"/>
    <property type="evidence" value="ECO:0007669"/>
    <property type="project" value="UniProtKB-KW"/>
</dbReference>
<evidence type="ECO:0000313" key="2">
    <source>
        <dbReference type="EMBL" id="QLY40605.1"/>
    </source>
</evidence>